<dbReference type="Gene3D" id="3.40.50.1820">
    <property type="entry name" value="alpha/beta hydrolase"/>
    <property type="match status" value="1"/>
</dbReference>
<dbReference type="NCBIfam" id="TIGR03696">
    <property type="entry name" value="Rhs_assc_core"/>
    <property type="match status" value="1"/>
</dbReference>
<comment type="caution">
    <text evidence="1">The sequence shown here is derived from an EMBL/GenBank/DDBJ whole genome shotgun (WGS) entry which is preliminary data.</text>
</comment>
<dbReference type="SUPFAM" id="SSF53474">
    <property type="entry name" value="alpha/beta-Hydrolases"/>
    <property type="match status" value="1"/>
</dbReference>
<sequence>MLDNAYGDKRYELSNHLGNVLQVITDRKLPENDGTNHVAHYLADVVSYSDYFPYGMQMPGRNGNDGDGYRYGFQNQEIDNEIKGTGNSVNYKYRMHDPRIGRFFAVDPLARDYPWNSPYAFSENNVIHAIELEGLEMFIIHGTKQSKSDNFDDNTIKQLERVGGNKTTDKGFSWGGFSMQLNTREFHRKIASINLANHVIEQRNELMKTGKITEDEPITLVGYSHGGNVAIQAADYIYELSGIKVNIITVATPAYNDESQEDPATKEGILRHIHLYSEYDGVDAMAGADETYNNKSSINYKVSKDYIPNEGSIDTHINMGDKTKNKKLGDFIKEKVGQMKDRREFKKEK</sequence>
<protein>
    <recommendedName>
        <fullName evidence="3">RHS repeat-associated core domain-containing protein</fullName>
    </recommendedName>
</protein>
<gene>
    <name evidence="1" type="ORF">H9Y05_16075</name>
</gene>
<evidence type="ECO:0000313" key="2">
    <source>
        <dbReference type="Proteomes" id="UP000652681"/>
    </source>
</evidence>
<proteinExistence type="predicted"/>
<dbReference type="InterPro" id="IPR022385">
    <property type="entry name" value="Rhs_assc_core"/>
</dbReference>
<keyword evidence="2" id="KW-1185">Reference proteome</keyword>
<organism evidence="1 2">
    <name type="scientific">Taishania pollutisoli</name>
    <dbReference type="NCBI Taxonomy" id="2766479"/>
    <lineage>
        <taxon>Bacteria</taxon>
        <taxon>Pseudomonadati</taxon>
        <taxon>Bacteroidota</taxon>
        <taxon>Flavobacteriia</taxon>
        <taxon>Flavobacteriales</taxon>
        <taxon>Crocinitomicaceae</taxon>
        <taxon>Taishania</taxon>
    </lineage>
</organism>
<evidence type="ECO:0008006" key="3">
    <source>
        <dbReference type="Google" id="ProtNLM"/>
    </source>
</evidence>
<dbReference type="InterPro" id="IPR029058">
    <property type="entry name" value="AB_hydrolase_fold"/>
</dbReference>
<name>A0A8J6PLR1_9FLAO</name>
<dbReference type="Proteomes" id="UP000652681">
    <property type="component" value="Unassembled WGS sequence"/>
</dbReference>
<dbReference type="Gene3D" id="2.180.10.10">
    <property type="entry name" value="RHS repeat-associated core"/>
    <property type="match status" value="1"/>
</dbReference>
<dbReference type="AlphaFoldDB" id="A0A8J6PLR1"/>
<evidence type="ECO:0000313" key="1">
    <source>
        <dbReference type="EMBL" id="MBC9813994.1"/>
    </source>
</evidence>
<reference evidence="1" key="1">
    <citation type="submission" date="2020-09" db="EMBL/GenBank/DDBJ databases">
        <title>Taishania pollutisoli gen. nov., sp. nov., Isolated from Tetrabromobisphenol A-Contaminated Soil.</title>
        <authorList>
            <person name="Chen Q."/>
        </authorList>
    </citation>
    <scope>NUCLEOTIDE SEQUENCE</scope>
    <source>
        <strain evidence="1">CZZ-1</strain>
    </source>
</reference>
<accession>A0A8J6PLR1</accession>
<dbReference type="EMBL" id="JACVEL010000027">
    <property type="protein sequence ID" value="MBC9813994.1"/>
    <property type="molecule type" value="Genomic_DNA"/>
</dbReference>